<keyword evidence="4" id="KW-1185">Reference proteome</keyword>
<reference evidence="3" key="1">
    <citation type="submission" date="2023-07" db="EMBL/GenBank/DDBJ databases">
        <title>Sequencing the genomes of 1000 actinobacteria strains.</title>
        <authorList>
            <person name="Klenk H.-P."/>
        </authorList>
    </citation>
    <scope>NUCLEOTIDE SEQUENCE</scope>
    <source>
        <strain evidence="3">DSM 45977</strain>
    </source>
</reference>
<feature type="transmembrane region" description="Helical" evidence="2">
    <location>
        <begin position="6"/>
        <end position="22"/>
    </location>
</feature>
<evidence type="ECO:0000256" key="2">
    <source>
        <dbReference type="SAM" id="Phobius"/>
    </source>
</evidence>
<keyword evidence="2" id="KW-0472">Membrane</keyword>
<keyword evidence="2" id="KW-1133">Transmembrane helix</keyword>
<dbReference type="InterPro" id="IPR019277">
    <property type="entry name" value="DUF2304"/>
</dbReference>
<sequence length="129" mass="14272">MLIQYLLIIGVALLLVFFLRHHGTSRTAAWVKVGFVFFVIFSVLAVLRPGAVSVVAQWVGVGRGTDLLVYAMAAGFAFASINTYLRFKELEGRYAQLARAVALRDSRVPENAATGEREPESDDDEKPRK</sequence>
<feature type="compositionally biased region" description="Acidic residues" evidence="1">
    <location>
        <begin position="119"/>
        <end position="129"/>
    </location>
</feature>
<keyword evidence="2" id="KW-0812">Transmembrane</keyword>
<dbReference type="Pfam" id="PF10066">
    <property type="entry name" value="DUF2304"/>
    <property type="match status" value="1"/>
</dbReference>
<feature type="region of interest" description="Disordered" evidence="1">
    <location>
        <begin position="108"/>
        <end position="129"/>
    </location>
</feature>
<comment type="caution">
    <text evidence="3">The sequence shown here is derived from an EMBL/GenBank/DDBJ whole genome shotgun (WGS) entry which is preliminary data.</text>
</comment>
<dbReference type="AlphaFoldDB" id="A0AAE3ZDV4"/>
<name>A0AAE3ZDV4_9ACTN</name>
<evidence type="ECO:0000313" key="3">
    <source>
        <dbReference type="EMBL" id="MDR7301853.1"/>
    </source>
</evidence>
<gene>
    <name evidence="3" type="ORF">JOF55_002034</name>
</gene>
<evidence type="ECO:0008006" key="5">
    <source>
        <dbReference type="Google" id="ProtNLM"/>
    </source>
</evidence>
<protein>
    <recommendedName>
        <fullName evidence="5">DUF2304 domain-containing protein</fullName>
    </recommendedName>
</protein>
<proteinExistence type="predicted"/>
<organism evidence="3 4">
    <name type="scientific">Haloactinomyces albus</name>
    <dbReference type="NCBI Taxonomy" id="1352928"/>
    <lineage>
        <taxon>Bacteria</taxon>
        <taxon>Bacillati</taxon>
        <taxon>Actinomycetota</taxon>
        <taxon>Actinomycetes</taxon>
        <taxon>Actinopolysporales</taxon>
        <taxon>Actinopolysporaceae</taxon>
        <taxon>Haloactinomyces</taxon>
    </lineage>
</organism>
<dbReference type="Proteomes" id="UP001180845">
    <property type="component" value="Unassembled WGS sequence"/>
</dbReference>
<accession>A0AAE3ZDV4</accession>
<dbReference type="EMBL" id="JAVDXW010000001">
    <property type="protein sequence ID" value="MDR7301853.1"/>
    <property type="molecule type" value="Genomic_DNA"/>
</dbReference>
<feature type="transmembrane region" description="Helical" evidence="2">
    <location>
        <begin position="67"/>
        <end position="85"/>
    </location>
</feature>
<dbReference type="RefSeq" id="WP_310272883.1">
    <property type="nucleotide sequence ID" value="NZ_JAVDXW010000001.1"/>
</dbReference>
<evidence type="ECO:0000313" key="4">
    <source>
        <dbReference type="Proteomes" id="UP001180845"/>
    </source>
</evidence>
<evidence type="ECO:0000256" key="1">
    <source>
        <dbReference type="SAM" id="MobiDB-lite"/>
    </source>
</evidence>
<feature type="transmembrane region" description="Helical" evidence="2">
    <location>
        <begin position="29"/>
        <end position="47"/>
    </location>
</feature>